<evidence type="ECO:0000313" key="1">
    <source>
        <dbReference type="Proteomes" id="UP000887565"/>
    </source>
</evidence>
<organism evidence="1 2">
    <name type="scientific">Romanomermis culicivorax</name>
    <name type="common">Nematode worm</name>
    <dbReference type="NCBI Taxonomy" id="13658"/>
    <lineage>
        <taxon>Eukaryota</taxon>
        <taxon>Metazoa</taxon>
        <taxon>Ecdysozoa</taxon>
        <taxon>Nematoda</taxon>
        <taxon>Enoplea</taxon>
        <taxon>Dorylaimia</taxon>
        <taxon>Mermithida</taxon>
        <taxon>Mermithoidea</taxon>
        <taxon>Mermithidae</taxon>
        <taxon>Romanomermis</taxon>
    </lineage>
</organism>
<accession>A0A915I4S1</accession>
<proteinExistence type="predicted"/>
<keyword evidence="1" id="KW-1185">Reference proteome</keyword>
<dbReference type="WBParaSite" id="nRc.2.0.1.t08840-RA">
    <property type="protein sequence ID" value="nRc.2.0.1.t08840-RA"/>
    <property type="gene ID" value="nRc.2.0.1.g08840"/>
</dbReference>
<sequence>MKTYIFDDIHPQNLRTSSLLRASCSRSASSLLKAKAICNCNSSSPADVGRHSSNSESIKRSSSFKIATNCLAFSLTFIP</sequence>
<reference evidence="2" key="1">
    <citation type="submission" date="2022-11" db="UniProtKB">
        <authorList>
            <consortium name="WormBaseParasite"/>
        </authorList>
    </citation>
    <scope>IDENTIFICATION</scope>
</reference>
<evidence type="ECO:0000313" key="2">
    <source>
        <dbReference type="WBParaSite" id="nRc.2.0.1.t08840-RA"/>
    </source>
</evidence>
<name>A0A915I4S1_ROMCU</name>
<protein>
    <submittedName>
        <fullName evidence="2">Uncharacterized protein</fullName>
    </submittedName>
</protein>
<dbReference type="Proteomes" id="UP000887565">
    <property type="component" value="Unplaced"/>
</dbReference>
<dbReference type="AlphaFoldDB" id="A0A915I4S1"/>